<dbReference type="Proteomes" id="UP001234343">
    <property type="component" value="Unassembled WGS sequence"/>
</dbReference>
<proteinExistence type="predicted"/>
<reference evidence="2 3" key="1">
    <citation type="submission" date="2023-06" db="EMBL/GenBank/DDBJ databases">
        <title>Alteromonas sp. ASW11-36 isolated from intertidal sand.</title>
        <authorList>
            <person name="Li Y."/>
        </authorList>
    </citation>
    <scope>NUCLEOTIDE SEQUENCE [LARGE SCALE GENOMIC DNA]</scope>
    <source>
        <strain evidence="2 3">ASW11-36</strain>
    </source>
</reference>
<gene>
    <name evidence="2" type="ORF">QTP81_15230</name>
</gene>
<comment type="caution">
    <text evidence="2">The sequence shown here is derived from an EMBL/GenBank/DDBJ whole genome shotgun (WGS) entry which is preliminary data.</text>
</comment>
<sequence>MQDINLNNMLLQLAGKTPQASAADTTGTSGRLSVTPVVVAVNGPTTTITTSNGRPLATVATQLLGDVPVDSAVRSTDGKALWTFSAPQNLFSTIISAQQQQSLLAVLARQPLIAKTITNSNDPIQVTQATVKAIVGQQVTLTLQSPAADLREVTLTNPQAAKQLQVGQAVQVQLQQIGKQWTATLLAPTRQNSAPQQPDTSTQMVKSPPANNAALPLKLALPAEHPLVVKTLQQVLPLNNSVTVTPPIATALKPLLPKASADLLDNSLKSGAINPSLTVDKQQRLTISALFPLAKLPTAGTGVTNTSSTVLSELSRIPPKLERPLEVFIQQPRTQQQAIWQALARLPEPQTRSPLALQDSSIAPTETIQRTKSAATDNSLSGVPRNQKASVSDAVKQQLQQAIKHHFVQAEPASKVAVNLSQALNALSQSPEPAIKALADKITQVVKPVVTAEPNITALQQSLQAPAVPVTPQAISTPVSANSMVSGLIALLQISLATRLPATGTFSTNDKINQVLTALTQVNQTAGKETPSRPAQRARAQEITGIEQRHSLLRSLSQVLSGHQFSKMAQVENATQGQDALFYALPGLAGPTGKDIELLIHRDAPEKEQHSRSDAGRSHWRLTMLLDIGEKGEVLCKCELQDSELGLDLYTSNEALKDTVLEFLPKLKQRMTAFGLEIVHSQCQLGAIPSSLRPKPYQLLHTQA</sequence>
<evidence type="ECO:0000256" key="1">
    <source>
        <dbReference type="SAM" id="MobiDB-lite"/>
    </source>
</evidence>
<feature type="compositionally biased region" description="Polar residues" evidence="1">
    <location>
        <begin position="189"/>
        <end position="205"/>
    </location>
</feature>
<accession>A0ABT7T0J1</accession>
<dbReference type="RefSeq" id="WP_289366658.1">
    <property type="nucleotide sequence ID" value="NZ_JAUCBP010000012.1"/>
</dbReference>
<keyword evidence="3" id="KW-1185">Reference proteome</keyword>
<name>A0ABT7T0J1_9ALTE</name>
<evidence type="ECO:0008006" key="4">
    <source>
        <dbReference type="Google" id="ProtNLM"/>
    </source>
</evidence>
<feature type="region of interest" description="Disordered" evidence="1">
    <location>
        <begin position="188"/>
        <end position="210"/>
    </location>
</feature>
<dbReference type="EMBL" id="JAUCBP010000012">
    <property type="protein sequence ID" value="MDM7861955.1"/>
    <property type="molecule type" value="Genomic_DNA"/>
</dbReference>
<protein>
    <recommendedName>
        <fullName evidence="4">Flagellar hook-length control protein-like C-terminal domain-containing protein</fullName>
    </recommendedName>
</protein>
<evidence type="ECO:0000313" key="3">
    <source>
        <dbReference type="Proteomes" id="UP001234343"/>
    </source>
</evidence>
<evidence type="ECO:0000313" key="2">
    <source>
        <dbReference type="EMBL" id="MDM7861955.1"/>
    </source>
</evidence>
<organism evidence="2 3">
    <name type="scientific">Alteromonas arenosi</name>
    <dbReference type="NCBI Taxonomy" id="3055817"/>
    <lineage>
        <taxon>Bacteria</taxon>
        <taxon>Pseudomonadati</taxon>
        <taxon>Pseudomonadota</taxon>
        <taxon>Gammaproteobacteria</taxon>
        <taxon>Alteromonadales</taxon>
        <taxon>Alteromonadaceae</taxon>
        <taxon>Alteromonas/Salinimonas group</taxon>
        <taxon>Alteromonas</taxon>
    </lineage>
</organism>